<organism evidence="5 6">
    <name type="scientific">Choanephora cucurbitarum</name>
    <dbReference type="NCBI Taxonomy" id="101091"/>
    <lineage>
        <taxon>Eukaryota</taxon>
        <taxon>Fungi</taxon>
        <taxon>Fungi incertae sedis</taxon>
        <taxon>Mucoromycota</taxon>
        <taxon>Mucoromycotina</taxon>
        <taxon>Mucoromycetes</taxon>
        <taxon>Mucorales</taxon>
        <taxon>Mucorineae</taxon>
        <taxon>Choanephoraceae</taxon>
        <taxon>Choanephoroideae</taxon>
        <taxon>Choanephora</taxon>
    </lineage>
</organism>
<keyword evidence="1 2" id="KW-0456">Lyase</keyword>
<reference evidence="5 6" key="1">
    <citation type="submission" date="2016-03" db="EMBL/GenBank/DDBJ databases">
        <title>Choanephora cucurbitarum.</title>
        <authorList>
            <person name="Min B."/>
            <person name="Park H."/>
            <person name="Park J.-H."/>
            <person name="Shin H.-D."/>
            <person name="Choi I.-G."/>
        </authorList>
    </citation>
    <scope>NUCLEOTIDE SEQUENCE [LARGE SCALE GENOMIC DNA]</scope>
    <source>
        <strain evidence="5 6">KUS-F28377</strain>
    </source>
</reference>
<dbReference type="GO" id="GO:0008840">
    <property type="term" value="F:4-hydroxy-tetrahydrodipicolinate synthase activity"/>
    <property type="evidence" value="ECO:0007669"/>
    <property type="project" value="TreeGrafter"/>
</dbReference>
<dbReference type="InParanoid" id="A0A1C7N8B3"/>
<proteinExistence type="inferred from homology"/>
<dbReference type="InterPro" id="IPR002220">
    <property type="entry name" value="DapA-like"/>
</dbReference>
<dbReference type="CDD" id="cd00408">
    <property type="entry name" value="DHDPS-like"/>
    <property type="match status" value="1"/>
</dbReference>
<evidence type="ECO:0000256" key="1">
    <source>
        <dbReference type="ARBA" id="ARBA00023239"/>
    </source>
</evidence>
<protein>
    <submittedName>
        <fullName evidence="5">4-hydroxy-tetrahydrodipicolinate synthase 1</fullName>
    </submittedName>
</protein>
<dbReference type="Pfam" id="PF00701">
    <property type="entry name" value="DHDPS"/>
    <property type="match status" value="1"/>
</dbReference>
<dbReference type="PIRSF" id="PIRSF001365">
    <property type="entry name" value="DHDPS"/>
    <property type="match status" value="1"/>
</dbReference>
<name>A0A1C7N8B3_9FUNG</name>
<dbReference type="Gene3D" id="3.20.20.70">
    <property type="entry name" value="Aldolase class I"/>
    <property type="match status" value="1"/>
</dbReference>
<dbReference type="AlphaFoldDB" id="A0A1C7N8B3"/>
<dbReference type="SMART" id="SM01130">
    <property type="entry name" value="DHDPS"/>
    <property type="match status" value="1"/>
</dbReference>
<feature type="active site" description="Schiff-base intermediate with substrate" evidence="3">
    <location>
        <position position="166"/>
    </location>
</feature>
<accession>A0A1C7N8B3</accession>
<sequence>MLARFVPFSIAIVTPFNQKGALDLAAVPKVVQYYLSQGAPGLLVSGSTGEQHCMTIEERKQLFHQVSTTVAGKCPLYAGVAAFKTQDAAELVKAAKEAGFAGIMLGFPPYRRPSQQEALSYVKQVAEAAPELPFFLYNNPPRNGFDLEPETFVQILKEANNIYGLKEAGKEENVNRVKSLLEREKLDQMSFFSGSDKSFVDAFSRFGYTGLTSVAGSVYPSEIKRVVEHLVGGRIEEAEQVMQSIVPGIELLQKAGMLQSIKYVLRKRNVPVGYCPSPLLDISDEHKRAIDKHFSLD</sequence>
<evidence type="ECO:0000256" key="3">
    <source>
        <dbReference type="PIRSR" id="PIRSR001365-1"/>
    </source>
</evidence>
<gene>
    <name evidence="5" type="primary">dapA1</name>
    <name evidence="5" type="ORF">A0J61_06584</name>
</gene>
<evidence type="ECO:0000313" key="5">
    <source>
        <dbReference type="EMBL" id="OBZ85362.1"/>
    </source>
</evidence>
<dbReference type="SUPFAM" id="SSF51569">
    <property type="entry name" value="Aldolase"/>
    <property type="match status" value="1"/>
</dbReference>
<evidence type="ECO:0000256" key="2">
    <source>
        <dbReference type="PIRNR" id="PIRNR001365"/>
    </source>
</evidence>
<evidence type="ECO:0000256" key="4">
    <source>
        <dbReference type="PIRSR" id="PIRSR001365-2"/>
    </source>
</evidence>
<dbReference type="Proteomes" id="UP000093000">
    <property type="component" value="Unassembled WGS sequence"/>
</dbReference>
<dbReference type="EMBL" id="LUGH01000404">
    <property type="protein sequence ID" value="OBZ85362.1"/>
    <property type="molecule type" value="Genomic_DNA"/>
</dbReference>
<feature type="active site" description="Proton donor/acceptor" evidence="3">
    <location>
        <position position="137"/>
    </location>
</feature>
<dbReference type="PANTHER" id="PTHR12128">
    <property type="entry name" value="DIHYDRODIPICOLINATE SYNTHASE"/>
    <property type="match status" value="1"/>
</dbReference>
<comment type="similarity">
    <text evidence="2">Belongs to the DapA family.</text>
</comment>
<comment type="caution">
    <text evidence="5">The sequence shown here is derived from an EMBL/GenBank/DDBJ whole genome shotgun (WGS) entry which is preliminary data.</text>
</comment>
<dbReference type="PRINTS" id="PR00146">
    <property type="entry name" value="DHPICSNTHASE"/>
</dbReference>
<dbReference type="PANTHER" id="PTHR12128:SF66">
    <property type="entry name" value="4-HYDROXY-2-OXOGLUTARATE ALDOLASE, MITOCHONDRIAL"/>
    <property type="match status" value="1"/>
</dbReference>
<dbReference type="InterPro" id="IPR013785">
    <property type="entry name" value="Aldolase_TIM"/>
</dbReference>
<keyword evidence="6" id="KW-1185">Reference proteome</keyword>
<dbReference type="STRING" id="101091.A0A1C7N8B3"/>
<feature type="binding site" evidence="4">
    <location>
        <position position="48"/>
    </location>
    <ligand>
        <name>pyruvate</name>
        <dbReference type="ChEBI" id="CHEBI:15361"/>
    </ligand>
</feature>
<evidence type="ECO:0000313" key="6">
    <source>
        <dbReference type="Proteomes" id="UP000093000"/>
    </source>
</evidence>
<dbReference type="OrthoDB" id="191315at2759"/>